<evidence type="ECO:0000313" key="2">
    <source>
        <dbReference type="Proteomes" id="UP000186096"/>
    </source>
</evidence>
<dbReference type="EMBL" id="FTNI01000025">
    <property type="protein sequence ID" value="SIS06673.1"/>
    <property type="molecule type" value="Genomic_DNA"/>
</dbReference>
<gene>
    <name evidence="1" type="ORF">SAMN05421833_125111</name>
</gene>
<dbReference type="RefSeq" id="WP_204053941.1">
    <property type="nucleotide sequence ID" value="NZ_FTNI01000025.1"/>
</dbReference>
<accession>A0A1N7G244</accession>
<dbReference type="Proteomes" id="UP000186096">
    <property type="component" value="Unassembled WGS sequence"/>
</dbReference>
<sequence length="418" mass="45376">MIHDAQLLLGLSRHLSAYSISPVHAALDSLQFAGQVYELAWRLRQSQLSSAERIRAIAIEAKIGPRQLEREVLPTLEQLGWVQCQRDTNGQLLNVAALIPPANELIASASRLLDIVLADQTQRAALTILRATTRQPLERTACLAEAAAHGEQEAEAALRHLTAINLVRQVRGDDGRTAVFNPNIWVGNEKVAAAALKTEDARVRTEVGALLEEVGASPGLPEAHVTSTEQRWVDFAVGVGLIERTVVQTANGAEQRFLFAPHMGRDPFGVAHGDPSGHVRQLVGSMIYASTFASWKLRSPGAFLYVLIRDGQAGGHERIAEDYPMLETAGTIRVVGTGRNAAMQLLQADVAEAALEIIDSRGSHVGGSIDGVESLGDLRSYTHLERERAELASRVTLDDADARRIIDALRDTTAKRDF</sequence>
<name>A0A1N7G244_9ACTN</name>
<proteinExistence type="predicted"/>
<organism evidence="1 2">
    <name type="scientific">Microbispora rosea</name>
    <dbReference type="NCBI Taxonomy" id="58117"/>
    <lineage>
        <taxon>Bacteria</taxon>
        <taxon>Bacillati</taxon>
        <taxon>Actinomycetota</taxon>
        <taxon>Actinomycetes</taxon>
        <taxon>Streptosporangiales</taxon>
        <taxon>Streptosporangiaceae</taxon>
        <taxon>Microbispora</taxon>
    </lineage>
</organism>
<dbReference type="AlphaFoldDB" id="A0A1N7G244"/>
<protein>
    <submittedName>
        <fullName evidence="1">Uncharacterized protein</fullName>
    </submittedName>
</protein>
<evidence type="ECO:0000313" key="1">
    <source>
        <dbReference type="EMBL" id="SIS06673.1"/>
    </source>
</evidence>
<keyword evidence="2" id="KW-1185">Reference proteome</keyword>
<reference evidence="2" key="1">
    <citation type="submission" date="2017-01" db="EMBL/GenBank/DDBJ databases">
        <authorList>
            <person name="Varghese N."/>
            <person name="Submissions S."/>
        </authorList>
    </citation>
    <scope>NUCLEOTIDE SEQUENCE [LARGE SCALE GENOMIC DNA]</scope>
    <source>
        <strain evidence="2">ATCC 12950</strain>
    </source>
</reference>